<accession>A0ACB7SMG1</accession>
<protein>
    <submittedName>
        <fullName evidence="1">Uncharacterized protein</fullName>
    </submittedName>
</protein>
<keyword evidence="2" id="KW-1185">Reference proteome</keyword>
<evidence type="ECO:0000313" key="1">
    <source>
        <dbReference type="EMBL" id="KAH6935151.1"/>
    </source>
</evidence>
<organism evidence="1 2">
    <name type="scientific">Hyalomma asiaticum</name>
    <name type="common">Tick</name>
    <dbReference type="NCBI Taxonomy" id="266040"/>
    <lineage>
        <taxon>Eukaryota</taxon>
        <taxon>Metazoa</taxon>
        <taxon>Ecdysozoa</taxon>
        <taxon>Arthropoda</taxon>
        <taxon>Chelicerata</taxon>
        <taxon>Arachnida</taxon>
        <taxon>Acari</taxon>
        <taxon>Parasitiformes</taxon>
        <taxon>Ixodida</taxon>
        <taxon>Ixodoidea</taxon>
        <taxon>Ixodidae</taxon>
        <taxon>Hyalomminae</taxon>
        <taxon>Hyalomma</taxon>
    </lineage>
</organism>
<evidence type="ECO:0000313" key="2">
    <source>
        <dbReference type="Proteomes" id="UP000821845"/>
    </source>
</evidence>
<sequence>MGCSAFRRVPSRRLALVAVTGGDASQICFVAVPSLISPSLHSSPSVPCTKGEILNAVRRVAYVKSTIWGDTFDVVCEPVQTDPGHLAYTGMYLEHHTDMNYRENSPGKCASLTSGRGYDLRIRAIFYLACVSAL</sequence>
<reference evidence="1" key="1">
    <citation type="submission" date="2020-05" db="EMBL/GenBank/DDBJ databases">
        <title>Large-scale comparative analyses of tick genomes elucidate their genetic diversity and vector capacities.</title>
        <authorList>
            <person name="Jia N."/>
            <person name="Wang J."/>
            <person name="Shi W."/>
            <person name="Du L."/>
            <person name="Sun Y."/>
            <person name="Zhan W."/>
            <person name="Jiang J."/>
            <person name="Wang Q."/>
            <person name="Zhang B."/>
            <person name="Ji P."/>
            <person name="Sakyi L.B."/>
            <person name="Cui X."/>
            <person name="Yuan T."/>
            <person name="Jiang B."/>
            <person name="Yang W."/>
            <person name="Lam T.T.-Y."/>
            <person name="Chang Q."/>
            <person name="Ding S."/>
            <person name="Wang X."/>
            <person name="Zhu J."/>
            <person name="Ruan X."/>
            <person name="Zhao L."/>
            <person name="Wei J."/>
            <person name="Que T."/>
            <person name="Du C."/>
            <person name="Cheng J."/>
            <person name="Dai P."/>
            <person name="Han X."/>
            <person name="Huang E."/>
            <person name="Gao Y."/>
            <person name="Liu J."/>
            <person name="Shao H."/>
            <person name="Ye R."/>
            <person name="Li L."/>
            <person name="Wei W."/>
            <person name="Wang X."/>
            <person name="Wang C."/>
            <person name="Yang T."/>
            <person name="Huo Q."/>
            <person name="Li W."/>
            <person name="Guo W."/>
            <person name="Chen H."/>
            <person name="Zhou L."/>
            <person name="Ni X."/>
            <person name="Tian J."/>
            <person name="Zhou Y."/>
            <person name="Sheng Y."/>
            <person name="Liu T."/>
            <person name="Pan Y."/>
            <person name="Xia L."/>
            <person name="Li J."/>
            <person name="Zhao F."/>
            <person name="Cao W."/>
        </authorList>
    </citation>
    <scope>NUCLEOTIDE SEQUENCE</scope>
    <source>
        <strain evidence="1">Hyas-2018</strain>
    </source>
</reference>
<name>A0ACB7SMG1_HYAAI</name>
<proteinExistence type="predicted"/>
<dbReference type="Proteomes" id="UP000821845">
    <property type="component" value="Chromosome 3"/>
</dbReference>
<comment type="caution">
    <text evidence="1">The sequence shown here is derived from an EMBL/GenBank/DDBJ whole genome shotgun (WGS) entry which is preliminary data.</text>
</comment>
<gene>
    <name evidence="1" type="ORF">HPB50_003543</name>
</gene>
<dbReference type="EMBL" id="CM023483">
    <property type="protein sequence ID" value="KAH6935151.1"/>
    <property type="molecule type" value="Genomic_DNA"/>
</dbReference>